<feature type="compositionally biased region" description="Low complexity" evidence="2">
    <location>
        <begin position="27"/>
        <end position="58"/>
    </location>
</feature>
<dbReference type="GeneID" id="91093598"/>
<evidence type="ECO:0000313" key="4">
    <source>
        <dbReference type="Proteomes" id="UP001355207"/>
    </source>
</evidence>
<feature type="compositionally biased region" description="Polar residues" evidence="2">
    <location>
        <begin position="1"/>
        <end position="10"/>
    </location>
</feature>
<sequence>MISSSTSSKPPTGFGSAVSMQSKDHPAVASSSSSSSVNASNAANANANANADANAKSSTPVHVPKIEPGSKPTPSPSINSHQTTTNTNAKNTHICDQKCRQPATAEQIAKCGMIGQPVQLYAGKVTYGTETPSKIPAMNNMRARFDMDSLKPGYKWYHHKDHCEGYPCRGGIAYCSTLNRCFFTERCVKHYAMRSRERCIPYNDGLVLSSPSSSPVASSSAIPAATSTTGAILPKPPAPIPTPTPVPVPVPVHRPPPPIGSFNSFDLRQYRQNPTFMNGPLKRPISSDNSSINSPDAFKKPRSVPPVFSPFLPQARKTLEDKVVAQISPVPAVKAPVRLSFSGKDIPIASASTSTVTASTSTTTSTPAPPPITAKAIQPEKTLPTPLTAFNRTTTPSNQSLSQSFRSENVFQNRGISFKSTNIEQASKRSKSPILVYPEGENVDGDDVNDEEKNEIALMWKGMYTQTKSELDATTVHLLQVQDDLAIEKEKKLRSEIQRKNIEKRIISYKKEFDELNEKITNNQNKNSNNQNQQLKINQLSNELNKSRQENEQLKKEVERLKKVENDYQTLRSNMLEIVGR</sequence>
<dbReference type="Proteomes" id="UP001355207">
    <property type="component" value="Chromosome 3"/>
</dbReference>
<dbReference type="AlphaFoldDB" id="A0AAX4JT06"/>
<dbReference type="RefSeq" id="XP_066074787.1">
    <property type="nucleotide sequence ID" value="XM_066218690.1"/>
</dbReference>
<evidence type="ECO:0000256" key="2">
    <source>
        <dbReference type="SAM" id="MobiDB-lite"/>
    </source>
</evidence>
<organism evidence="3 4">
    <name type="scientific">Kwoniella dendrophila CBS 6074</name>
    <dbReference type="NCBI Taxonomy" id="1295534"/>
    <lineage>
        <taxon>Eukaryota</taxon>
        <taxon>Fungi</taxon>
        <taxon>Dikarya</taxon>
        <taxon>Basidiomycota</taxon>
        <taxon>Agaricomycotina</taxon>
        <taxon>Tremellomycetes</taxon>
        <taxon>Tremellales</taxon>
        <taxon>Cryptococcaceae</taxon>
        <taxon>Kwoniella</taxon>
    </lineage>
</organism>
<proteinExistence type="predicted"/>
<dbReference type="EMBL" id="CP144100">
    <property type="protein sequence ID" value="WWC88024.1"/>
    <property type="molecule type" value="Genomic_DNA"/>
</dbReference>
<gene>
    <name evidence="3" type="ORF">L201_002927</name>
</gene>
<keyword evidence="1" id="KW-0175">Coiled coil</keyword>
<feature type="region of interest" description="Disordered" evidence="2">
    <location>
        <begin position="1"/>
        <end position="89"/>
    </location>
</feature>
<feature type="coiled-coil region" evidence="1">
    <location>
        <begin position="499"/>
        <end position="574"/>
    </location>
</feature>
<evidence type="ECO:0000313" key="3">
    <source>
        <dbReference type="EMBL" id="WWC88024.1"/>
    </source>
</evidence>
<reference evidence="3 4" key="1">
    <citation type="submission" date="2024-01" db="EMBL/GenBank/DDBJ databases">
        <title>Comparative genomics of Cryptococcus and Kwoniella reveals pathogenesis evolution and contrasting modes of karyotype evolution via chromosome fusion or intercentromeric recombination.</title>
        <authorList>
            <person name="Coelho M.A."/>
            <person name="David-Palma M."/>
            <person name="Shea T."/>
            <person name="Bowers K."/>
            <person name="McGinley-Smith S."/>
            <person name="Mohammad A.W."/>
            <person name="Gnirke A."/>
            <person name="Yurkov A.M."/>
            <person name="Nowrousian M."/>
            <person name="Sun S."/>
            <person name="Cuomo C.A."/>
            <person name="Heitman J."/>
        </authorList>
    </citation>
    <scope>NUCLEOTIDE SEQUENCE [LARGE SCALE GENOMIC DNA]</scope>
    <source>
        <strain evidence="3 4">CBS 6074</strain>
    </source>
</reference>
<keyword evidence="4" id="KW-1185">Reference proteome</keyword>
<accession>A0AAX4JT06</accession>
<protein>
    <submittedName>
        <fullName evidence="3">Uncharacterized protein</fullName>
    </submittedName>
</protein>
<feature type="compositionally biased region" description="Polar residues" evidence="2">
    <location>
        <begin position="76"/>
        <end position="89"/>
    </location>
</feature>
<name>A0AAX4JT06_9TREE</name>
<evidence type="ECO:0000256" key="1">
    <source>
        <dbReference type="SAM" id="Coils"/>
    </source>
</evidence>